<accession>A0A1F4Y498</accession>
<comment type="caution">
    <text evidence="2">The sequence shown here is derived from an EMBL/GenBank/DDBJ whole genome shotgun (WGS) entry which is preliminary data.</text>
</comment>
<dbReference type="STRING" id="1797247.A2419_03135"/>
<protein>
    <submittedName>
        <fullName evidence="2">Uncharacterized protein</fullName>
    </submittedName>
</protein>
<gene>
    <name evidence="2" type="ORF">A2419_03135</name>
</gene>
<sequence length="219" mass="23901">MPENSADSIQNQIEQRLTELPQDVRDVVLSSQLGERLREIGQKHGLHIDQIGVLEDEVMLVMLGFFEPEDFNNQIANQLHLSTLDATAIAQEINQVIFLPIRESMIAFAASKRAAKPVTEPAQDRPIGSVEPRPDLASAPARPAGGSTLPVAVTAPNNIPIRIETPQQNPAVEPKTDAEGSAPAKPPMPPMPNAEKMLTETTVAKPIYKTDPYREPIEP</sequence>
<reference evidence="2 3" key="1">
    <citation type="journal article" date="2016" name="Nat. Commun.">
        <title>Thousands of microbial genomes shed light on interconnected biogeochemical processes in an aquifer system.</title>
        <authorList>
            <person name="Anantharaman K."/>
            <person name="Brown C.T."/>
            <person name="Hug L.A."/>
            <person name="Sharon I."/>
            <person name="Castelle C.J."/>
            <person name="Probst A.J."/>
            <person name="Thomas B.C."/>
            <person name="Singh A."/>
            <person name="Wilkins M.J."/>
            <person name="Karaoz U."/>
            <person name="Brodie E.L."/>
            <person name="Williams K.H."/>
            <person name="Hubbard S.S."/>
            <person name="Banfield J.F."/>
        </authorList>
    </citation>
    <scope>NUCLEOTIDE SEQUENCE [LARGE SCALE GENOMIC DNA]</scope>
</reference>
<evidence type="ECO:0000313" key="2">
    <source>
        <dbReference type="EMBL" id="OGC88731.1"/>
    </source>
</evidence>
<organism evidence="2 3">
    <name type="scientific">Candidatus Adlerbacteria bacterium RIFOXYC1_FULL_48_26</name>
    <dbReference type="NCBI Taxonomy" id="1797247"/>
    <lineage>
        <taxon>Bacteria</taxon>
        <taxon>Candidatus Adleribacteriota</taxon>
    </lineage>
</organism>
<evidence type="ECO:0000313" key="3">
    <source>
        <dbReference type="Proteomes" id="UP000176568"/>
    </source>
</evidence>
<proteinExistence type="predicted"/>
<feature type="region of interest" description="Disordered" evidence="1">
    <location>
        <begin position="113"/>
        <end position="219"/>
    </location>
</feature>
<name>A0A1F4Y498_9BACT</name>
<dbReference type="AlphaFoldDB" id="A0A1F4Y498"/>
<evidence type="ECO:0000256" key="1">
    <source>
        <dbReference type="SAM" id="MobiDB-lite"/>
    </source>
</evidence>
<dbReference type="Proteomes" id="UP000176568">
    <property type="component" value="Unassembled WGS sequence"/>
</dbReference>
<dbReference type="EMBL" id="MEXB01000004">
    <property type="protein sequence ID" value="OGC88731.1"/>
    <property type="molecule type" value="Genomic_DNA"/>
</dbReference>